<keyword evidence="2" id="KW-1185">Reference proteome</keyword>
<dbReference type="EnsemblPlants" id="PGSC0003DMT400089976">
    <property type="protein sequence ID" value="PGSC0003DMT400089976"/>
    <property type="gene ID" value="PGSC0003DMG400039547"/>
</dbReference>
<dbReference type="HOGENOM" id="CLU_150328_0_0_1"/>
<evidence type="ECO:0000313" key="1">
    <source>
        <dbReference type="EnsemblPlants" id="PGSC0003DMT400089976"/>
    </source>
</evidence>
<accession>M1DJB5</accession>
<reference evidence="1" key="2">
    <citation type="submission" date="2015-06" db="UniProtKB">
        <authorList>
            <consortium name="EnsemblPlants"/>
        </authorList>
    </citation>
    <scope>IDENTIFICATION</scope>
    <source>
        <strain evidence="1">DM1-3 516 R44</strain>
    </source>
</reference>
<sequence length="162" mass="17858">MYVDRPSTAFVKFASCSSIVEVSTTIVCITIVDRLNWERTLSTISAMSSFAAFAGDFTPFGEEPKIIADLDGTREACCRSNLAWFLVTGLMLPLVISRMFSSAMKNLDPSVFADTDTNSDLDANADADRDANPDLDADADFELIFLKVISAFLNFDLLEEKR</sequence>
<dbReference type="Proteomes" id="UP000011115">
    <property type="component" value="Unassembled WGS sequence"/>
</dbReference>
<name>M1DJB5_SOLTU</name>
<dbReference type="PaxDb" id="4113-PGSC0003DMT400089976"/>
<dbReference type="AlphaFoldDB" id="M1DJB5"/>
<dbReference type="Gramene" id="PGSC0003DMT400089976">
    <property type="protein sequence ID" value="PGSC0003DMT400089976"/>
    <property type="gene ID" value="PGSC0003DMG400039547"/>
</dbReference>
<reference evidence="2" key="1">
    <citation type="journal article" date="2011" name="Nature">
        <title>Genome sequence and analysis of the tuber crop potato.</title>
        <authorList>
            <consortium name="The Potato Genome Sequencing Consortium"/>
        </authorList>
    </citation>
    <scope>NUCLEOTIDE SEQUENCE [LARGE SCALE GENOMIC DNA]</scope>
    <source>
        <strain evidence="2">cv. DM1-3 516 R44</strain>
    </source>
</reference>
<evidence type="ECO:0000313" key="2">
    <source>
        <dbReference type="Proteomes" id="UP000011115"/>
    </source>
</evidence>
<proteinExistence type="predicted"/>
<organism evidence="1 2">
    <name type="scientific">Solanum tuberosum</name>
    <name type="common">Potato</name>
    <dbReference type="NCBI Taxonomy" id="4113"/>
    <lineage>
        <taxon>Eukaryota</taxon>
        <taxon>Viridiplantae</taxon>
        <taxon>Streptophyta</taxon>
        <taxon>Embryophyta</taxon>
        <taxon>Tracheophyta</taxon>
        <taxon>Spermatophyta</taxon>
        <taxon>Magnoliopsida</taxon>
        <taxon>eudicotyledons</taxon>
        <taxon>Gunneridae</taxon>
        <taxon>Pentapetalae</taxon>
        <taxon>asterids</taxon>
        <taxon>lamiids</taxon>
        <taxon>Solanales</taxon>
        <taxon>Solanaceae</taxon>
        <taxon>Solanoideae</taxon>
        <taxon>Solaneae</taxon>
        <taxon>Solanum</taxon>
    </lineage>
</organism>
<protein>
    <submittedName>
        <fullName evidence="1">Uncharacterized protein</fullName>
    </submittedName>
</protein>
<dbReference type="InParanoid" id="M1DJB5"/>